<comment type="caution">
    <text evidence="1">The sequence shown here is derived from an EMBL/GenBank/DDBJ whole genome shotgun (WGS) entry which is preliminary data.</text>
</comment>
<sequence>MALGLGVLLVMLGWPPILFLADSPLFLVQVPQFTPPGVVQVLALVQVLAFFSRGLSPPPFAVVV</sequence>
<evidence type="ECO:0000313" key="1">
    <source>
        <dbReference type="EMBL" id="KAH0738095.1"/>
    </source>
</evidence>
<evidence type="ECO:0000313" key="2">
    <source>
        <dbReference type="Proteomes" id="UP000826656"/>
    </source>
</evidence>
<organism evidence="1 2">
    <name type="scientific">Solanum tuberosum</name>
    <name type="common">Potato</name>
    <dbReference type="NCBI Taxonomy" id="4113"/>
    <lineage>
        <taxon>Eukaryota</taxon>
        <taxon>Viridiplantae</taxon>
        <taxon>Streptophyta</taxon>
        <taxon>Embryophyta</taxon>
        <taxon>Tracheophyta</taxon>
        <taxon>Spermatophyta</taxon>
        <taxon>Magnoliopsida</taxon>
        <taxon>eudicotyledons</taxon>
        <taxon>Gunneridae</taxon>
        <taxon>Pentapetalae</taxon>
        <taxon>asterids</taxon>
        <taxon>lamiids</taxon>
        <taxon>Solanales</taxon>
        <taxon>Solanaceae</taxon>
        <taxon>Solanoideae</taxon>
        <taxon>Solaneae</taxon>
        <taxon>Solanum</taxon>
    </lineage>
</organism>
<dbReference type="Proteomes" id="UP000826656">
    <property type="component" value="Unassembled WGS sequence"/>
</dbReference>
<proteinExistence type="predicted"/>
<keyword evidence="2" id="KW-1185">Reference proteome</keyword>
<accession>A0ABQ7TXJ2</accession>
<protein>
    <submittedName>
        <fullName evidence="1">Uncharacterized protein</fullName>
    </submittedName>
</protein>
<gene>
    <name evidence="1" type="ORF">KY290_036800</name>
</gene>
<name>A0ABQ7TXJ2_SOLTU</name>
<reference evidence="1 2" key="1">
    <citation type="journal article" date="2021" name="bioRxiv">
        <title>Chromosome-scale and haplotype-resolved genome assembly of a tetraploid potato cultivar.</title>
        <authorList>
            <person name="Sun H."/>
            <person name="Jiao W.-B."/>
            <person name="Krause K."/>
            <person name="Campoy J.A."/>
            <person name="Goel M."/>
            <person name="Folz-Donahue K."/>
            <person name="Kukat C."/>
            <person name="Huettel B."/>
            <person name="Schneeberger K."/>
        </authorList>
    </citation>
    <scope>NUCLEOTIDE SEQUENCE [LARGE SCALE GENOMIC DNA]</scope>
    <source>
        <strain evidence="1">SolTubOtavaFocal</strain>
        <tissue evidence="1">Leaves</tissue>
    </source>
</reference>
<dbReference type="EMBL" id="JAIVGD010000028">
    <property type="protein sequence ID" value="KAH0738095.1"/>
    <property type="molecule type" value="Genomic_DNA"/>
</dbReference>